<dbReference type="EMBL" id="VSSQ01074612">
    <property type="protein sequence ID" value="MPN25437.1"/>
    <property type="molecule type" value="Genomic_DNA"/>
</dbReference>
<sequence length="66" mass="7773">MEFGVQFLILNRVQNVTFHFFQKLLFPLGNRAIILHVDDEPELIYPHREKQVDHVIAVAENIRGVF</sequence>
<gene>
    <name evidence="1" type="ORF">SDC9_172846</name>
</gene>
<organism evidence="1">
    <name type="scientific">bioreactor metagenome</name>
    <dbReference type="NCBI Taxonomy" id="1076179"/>
    <lineage>
        <taxon>unclassified sequences</taxon>
        <taxon>metagenomes</taxon>
        <taxon>ecological metagenomes</taxon>
    </lineage>
</organism>
<reference evidence="1" key="1">
    <citation type="submission" date="2019-08" db="EMBL/GenBank/DDBJ databases">
        <authorList>
            <person name="Kucharzyk K."/>
            <person name="Murdoch R.W."/>
            <person name="Higgins S."/>
            <person name="Loffler F."/>
        </authorList>
    </citation>
    <scope>NUCLEOTIDE SEQUENCE</scope>
</reference>
<protein>
    <submittedName>
        <fullName evidence="1">Uncharacterized protein</fullName>
    </submittedName>
</protein>
<name>A0A645GEU3_9ZZZZ</name>
<accession>A0A645GEU3</accession>
<dbReference type="AlphaFoldDB" id="A0A645GEU3"/>
<evidence type="ECO:0000313" key="1">
    <source>
        <dbReference type="EMBL" id="MPN25437.1"/>
    </source>
</evidence>
<comment type="caution">
    <text evidence="1">The sequence shown here is derived from an EMBL/GenBank/DDBJ whole genome shotgun (WGS) entry which is preliminary data.</text>
</comment>
<proteinExistence type="predicted"/>